<sequence>MNRRLPITLLVLTLIFQSVQAVALGSSIELPTNQVTEVNSVMDMPPCHQLDESSTESADKACDACKDQSQCSSSCVISCGSAVTGLLSPFQDWLEPLVVFTPIQDLSDHLSGGVYTPIFHPPIRS</sequence>
<gene>
    <name evidence="2" type="ORF">GP2143_06065</name>
</gene>
<feature type="signal peptide" evidence="1">
    <location>
        <begin position="1"/>
        <end position="23"/>
    </location>
</feature>
<name>A0YBR3_9GAMM</name>
<dbReference type="EMBL" id="AAVT01000002">
    <property type="protein sequence ID" value="EAW31993.1"/>
    <property type="molecule type" value="Genomic_DNA"/>
</dbReference>
<dbReference type="AlphaFoldDB" id="A0YBR3"/>
<keyword evidence="3" id="KW-1185">Reference proteome</keyword>
<proteinExistence type="predicted"/>
<dbReference type="Proteomes" id="UP000004931">
    <property type="component" value="Unassembled WGS sequence"/>
</dbReference>
<feature type="chain" id="PRO_5002631369" evidence="1">
    <location>
        <begin position="24"/>
        <end position="125"/>
    </location>
</feature>
<protein>
    <submittedName>
        <fullName evidence="2">Uncharacterized protein</fullName>
    </submittedName>
</protein>
<comment type="caution">
    <text evidence="2">The sequence shown here is derived from an EMBL/GenBank/DDBJ whole genome shotgun (WGS) entry which is preliminary data.</text>
</comment>
<keyword evidence="1" id="KW-0732">Signal</keyword>
<evidence type="ECO:0000313" key="3">
    <source>
        <dbReference type="Proteomes" id="UP000004931"/>
    </source>
</evidence>
<accession>A0YBR3</accession>
<evidence type="ECO:0000313" key="2">
    <source>
        <dbReference type="EMBL" id="EAW31993.1"/>
    </source>
</evidence>
<reference evidence="2 3" key="1">
    <citation type="journal article" date="2010" name="J. Bacteriol.">
        <title>Genome sequence of the oligotrophic marine Gammaproteobacterium HTCC2143, isolated from the Oregon Coast.</title>
        <authorList>
            <person name="Oh H.M."/>
            <person name="Kang I."/>
            <person name="Ferriera S."/>
            <person name="Giovannoni S.J."/>
            <person name="Cho J.C."/>
        </authorList>
    </citation>
    <scope>NUCLEOTIDE SEQUENCE [LARGE SCALE GENOMIC DNA]</scope>
    <source>
        <strain evidence="2 3">HTCC2143</strain>
    </source>
</reference>
<evidence type="ECO:0000256" key="1">
    <source>
        <dbReference type="SAM" id="SignalP"/>
    </source>
</evidence>
<organism evidence="2 3">
    <name type="scientific">marine gamma proteobacterium HTCC2143</name>
    <dbReference type="NCBI Taxonomy" id="247633"/>
    <lineage>
        <taxon>Bacteria</taxon>
        <taxon>Pseudomonadati</taxon>
        <taxon>Pseudomonadota</taxon>
        <taxon>Gammaproteobacteria</taxon>
        <taxon>Cellvibrionales</taxon>
        <taxon>Spongiibacteraceae</taxon>
        <taxon>BD1-7 clade</taxon>
    </lineage>
</organism>